<dbReference type="Proteomes" id="UP000004816">
    <property type="component" value="Unassembled WGS sequence"/>
</dbReference>
<proteinExistence type="predicted"/>
<reference evidence="1 2" key="1">
    <citation type="journal article" date="2011" name="Stand. Genomic Sci.">
        <title>High quality draft genome sequence of Segniliparus rugosus CDC 945(T)= (ATCC BAA-974(T)).</title>
        <authorList>
            <person name="Earl A.M."/>
            <person name="Desjardins C.A."/>
            <person name="Fitzgerald M.G."/>
            <person name="Arachchi H.M."/>
            <person name="Zeng Q."/>
            <person name="Mehta T."/>
            <person name="Griggs A."/>
            <person name="Birren B.W."/>
            <person name="Toney N.C."/>
            <person name="Carr J."/>
            <person name="Posey J."/>
            <person name="Butler W.R."/>
        </authorList>
    </citation>
    <scope>NUCLEOTIDE SEQUENCE [LARGE SCALE GENOMIC DNA]</scope>
    <source>
        <strain evidence="2">ATCC BAA-974 / DSM 45345 / CCUG 50838 / CIP 108380 / JCM 13579 / CDC 945</strain>
    </source>
</reference>
<sequence length="163" mass="17905">MATLTLDGLPSQLREAAALIDERQYFSPFDEDQLRELASAIRSRVVPELAEVQSGLAAAKAKVDRTAAGAFHQGAYNGFAEHAEQAGQIKAAAEERAAKFDRVADKAHDMKARFFEIVVTYWQRAQFYGCKNPASLDALLSSNTVGVLQEARQAWNGVVEQYV</sequence>
<comment type="caution">
    <text evidence="1">The sequence shown here is derived from an EMBL/GenBank/DDBJ whole genome shotgun (WGS) entry which is preliminary data.</text>
</comment>
<gene>
    <name evidence="1" type="ORF">HMPREF9336_03199</name>
</gene>
<name>E5XUM7_SEGRC</name>
<dbReference type="AlphaFoldDB" id="E5XUM7"/>
<keyword evidence="2" id="KW-1185">Reference proteome</keyword>
<protein>
    <submittedName>
        <fullName evidence="1">Uncharacterized protein</fullName>
    </submittedName>
</protein>
<evidence type="ECO:0000313" key="1">
    <source>
        <dbReference type="EMBL" id="EFV11951.1"/>
    </source>
</evidence>
<accession>E5XUM7</accession>
<evidence type="ECO:0000313" key="2">
    <source>
        <dbReference type="Proteomes" id="UP000004816"/>
    </source>
</evidence>
<organism evidence="1 2">
    <name type="scientific">Segniliparus rugosus (strain ATCC BAA-974 / DSM 45345 / CCUG 50838 / CIP 108380 / JCM 13579 / CDC 945)</name>
    <dbReference type="NCBI Taxonomy" id="679197"/>
    <lineage>
        <taxon>Bacteria</taxon>
        <taxon>Bacillati</taxon>
        <taxon>Actinomycetota</taxon>
        <taxon>Actinomycetes</taxon>
        <taxon>Mycobacteriales</taxon>
        <taxon>Segniliparaceae</taxon>
        <taxon>Segniliparus</taxon>
    </lineage>
</organism>
<dbReference type="EMBL" id="ACZI02000001">
    <property type="protein sequence ID" value="EFV11951.1"/>
    <property type="molecule type" value="Genomic_DNA"/>
</dbReference>
<dbReference type="HOGENOM" id="CLU_1625913_0_0_11"/>
<dbReference type="RefSeq" id="WP_007472014.1">
    <property type="nucleotide sequence ID" value="NZ_KI391953.1"/>
</dbReference>
<dbReference type="STRING" id="679197.HMPREF9336_03199"/>
<dbReference type="OrthoDB" id="9862933at2"/>